<keyword evidence="6 8" id="KW-0472">Membrane</keyword>
<feature type="domain" description="TonB-dependent receptor-like beta-barrel" evidence="13">
    <location>
        <begin position="286"/>
        <end position="698"/>
    </location>
</feature>
<evidence type="ECO:0000256" key="9">
    <source>
        <dbReference type="RuleBase" id="RU003357"/>
    </source>
</evidence>
<dbReference type="Gene3D" id="2.40.170.20">
    <property type="entry name" value="TonB-dependent receptor, beta-barrel domain"/>
    <property type="match status" value="1"/>
</dbReference>
<dbReference type="Proteomes" id="UP000254508">
    <property type="component" value="Chromosome"/>
</dbReference>
<evidence type="ECO:0000256" key="8">
    <source>
        <dbReference type="PROSITE-ProRule" id="PRU01360"/>
    </source>
</evidence>
<feature type="domain" description="TonB-dependent receptor plug" evidence="14">
    <location>
        <begin position="70"/>
        <end position="173"/>
    </location>
</feature>
<feature type="chain" id="PRO_5016633042" evidence="12">
    <location>
        <begin position="20"/>
        <end position="736"/>
    </location>
</feature>
<dbReference type="InterPro" id="IPR037066">
    <property type="entry name" value="Plug_dom_sf"/>
</dbReference>
<dbReference type="InterPro" id="IPR000531">
    <property type="entry name" value="Beta-barrel_TonB"/>
</dbReference>
<dbReference type="Gene3D" id="2.170.130.10">
    <property type="entry name" value="TonB-dependent receptor, plug domain"/>
    <property type="match status" value="1"/>
</dbReference>
<keyword evidence="5 9" id="KW-0798">TonB box</keyword>
<accession>A0A345YCC2</accession>
<name>A0A345YCC2_9SPHN</name>
<dbReference type="SUPFAM" id="SSF56935">
    <property type="entry name" value="Porins"/>
    <property type="match status" value="1"/>
</dbReference>
<keyword evidence="7 8" id="KW-0998">Cell outer membrane</keyword>
<keyword evidence="15" id="KW-0675">Receptor</keyword>
<organism evidence="15 16">
    <name type="scientific">Erythrobacter aureus</name>
    <dbReference type="NCBI Taxonomy" id="2182384"/>
    <lineage>
        <taxon>Bacteria</taxon>
        <taxon>Pseudomonadati</taxon>
        <taxon>Pseudomonadota</taxon>
        <taxon>Alphaproteobacteria</taxon>
        <taxon>Sphingomonadales</taxon>
        <taxon>Erythrobacteraceae</taxon>
        <taxon>Erythrobacter/Porphyrobacter group</taxon>
        <taxon>Erythrobacter</taxon>
    </lineage>
</organism>
<dbReference type="GO" id="GO:0015344">
    <property type="term" value="F:siderophore uptake transmembrane transporter activity"/>
    <property type="evidence" value="ECO:0007669"/>
    <property type="project" value="TreeGrafter"/>
</dbReference>
<comment type="similarity">
    <text evidence="8 9">Belongs to the TonB-dependent receptor family.</text>
</comment>
<dbReference type="Pfam" id="PF00593">
    <property type="entry name" value="TonB_dep_Rec_b-barrel"/>
    <property type="match status" value="1"/>
</dbReference>
<comment type="subcellular location">
    <subcellularLocation>
        <location evidence="1 8">Cell outer membrane</location>
        <topology evidence="1 8">Multi-pass membrane protein</topology>
    </subcellularLocation>
</comment>
<dbReference type="PANTHER" id="PTHR30069:SF40">
    <property type="entry name" value="TONB-DEPENDENT RECEPTOR NMB0964-RELATED"/>
    <property type="match status" value="1"/>
</dbReference>
<evidence type="ECO:0000259" key="14">
    <source>
        <dbReference type="Pfam" id="PF07715"/>
    </source>
</evidence>
<dbReference type="AlphaFoldDB" id="A0A345YCC2"/>
<evidence type="ECO:0000256" key="11">
    <source>
        <dbReference type="SAM" id="MobiDB-lite"/>
    </source>
</evidence>
<feature type="coiled-coil region" evidence="10">
    <location>
        <begin position="246"/>
        <end position="275"/>
    </location>
</feature>
<evidence type="ECO:0000256" key="4">
    <source>
        <dbReference type="ARBA" id="ARBA00022692"/>
    </source>
</evidence>
<gene>
    <name evidence="15" type="ORF">DVR09_03845</name>
</gene>
<dbReference type="KEGG" id="err:DVR09_03845"/>
<dbReference type="GO" id="GO:0044718">
    <property type="term" value="P:siderophore transmembrane transport"/>
    <property type="evidence" value="ECO:0007669"/>
    <property type="project" value="TreeGrafter"/>
</dbReference>
<feature type="signal peptide" evidence="12">
    <location>
        <begin position="1"/>
        <end position="19"/>
    </location>
</feature>
<feature type="compositionally biased region" description="Acidic residues" evidence="11">
    <location>
        <begin position="327"/>
        <end position="346"/>
    </location>
</feature>
<evidence type="ECO:0000313" key="16">
    <source>
        <dbReference type="Proteomes" id="UP000254508"/>
    </source>
</evidence>
<dbReference type="InterPro" id="IPR039426">
    <property type="entry name" value="TonB-dep_rcpt-like"/>
</dbReference>
<evidence type="ECO:0000256" key="5">
    <source>
        <dbReference type="ARBA" id="ARBA00023077"/>
    </source>
</evidence>
<evidence type="ECO:0000256" key="12">
    <source>
        <dbReference type="SAM" id="SignalP"/>
    </source>
</evidence>
<evidence type="ECO:0000256" key="6">
    <source>
        <dbReference type="ARBA" id="ARBA00023136"/>
    </source>
</evidence>
<dbReference type="PANTHER" id="PTHR30069">
    <property type="entry name" value="TONB-DEPENDENT OUTER MEMBRANE RECEPTOR"/>
    <property type="match status" value="1"/>
</dbReference>
<evidence type="ECO:0000256" key="2">
    <source>
        <dbReference type="ARBA" id="ARBA00022448"/>
    </source>
</evidence>
<feature type="region of interest" description="Disordered" evidence="11">
    <location>
        <begin position="29"/>
        <end position="48"/>
    </location>
</feature>
<keyword evidence="16" id="KW-1185">Reference proteome</keyword>
<sequence length="736" mass="79866">MLYRKQTSRRLFASTLALATVLAAAPIAAQESEDPTSSEADEPPSEDLHDRRIDYQGQIIVSAQGLRQFDLLAGTSVVEAADLQRNMDGQLGEVLASLPGVSASGFAPGASRPILRGFAGERVKVLVDGIGAIDASNTSDDHAVSIDPLTAESIEVLRGPAVLLFGSQAIGGAVNVIDKRIPRRIPDEPIHVDLVARGDTASDLREFGGSIDVPLGNSGFVAHIDGSWRKTNDLEIAGYQVAPLLRAELLEEAAEEEAEGEVEEAAELREAAEQRGILPNSATETWTANAGLAFARGDSSLGVSFGVYDTDYGIPGRPGAGHHHGEEEEGHDEDDHGDEEYGEEEGEELVSIGLRQYRADLRGDVFLGEGFFERLRLRAGYSDYTHTEFEGDEVGTVFDVEGIEGRLELVQNQQGRWRGSMGAQYYFRDFEAVGAEAFVAPNRTEQIAFFALQEYGNGPVQVEGSVRFESTDVDSTQLGIERSFDTFSGALGLAYDGPQAFRAGVNVSRVARAPSGEELFSNGPHIATQAFEIGDPNLDTERAWGAEIFARGRVGRAEFSLAAYKNWFDDFIYLSATGTEEDELPVFAYRQQDATYTGVEGEIDYEFYDDGNVALGAELRGEYVRAKLSDGNSVPRIPPLSLSGALTASAGDFDLRGEVEWFDDQRKVAPFETATEGFTHVNAAITWRPLRDNPNVSFIVKADNIFDVTGRRHTSFTKDFVPLAGRNISASVRASF</sequence>
<evidence type="ECO:0000313" key="15">
    <source>
        <dbReference type="EMBL" id="AXK41574.1"/>
    </source>
</evidence>
<reference evidence="16" key="1">
    <citation type="submission" date="2018-07" db="EMBL/GenBank/DDBJ databases">
        <title>Genome sequence of Erythrobacter strain YH-07, an antagonistic bacterium isolated from Yellow Sea.</title>
        <authorList>
            <person name="Tang T."/>
            <person name="Liu Q."/>
            <person name="Sun X."/>
        </authorList>
    </citation>
    <scope>NUCLEOTIDE SEQUENCE [LARGE SCALE GENOMIC DNA]</scope>
    <source>
        <strain evidence="16">YH-07</strain>
    </source>
</reference>
<keyword evidence="4 8" id="KW-0812">Transmembrane</keyword>
<dbReference type="InterPro" id="IPR012910">
    <property type="entry name" value="Plug_dom"/>
</dbReference>
<keyword evidence="12" id="KW-0732">Signal</keyword>
<dbReference type="PROSITE" id="PS52016">
    <property type="entry name" value="TONB_DEPENDENT_REC_3"/>
    <property type="match status" value="1"/>
</dbReference>
<feature type="compositionally biased region" description="Acidic residues" evidence="11">
    <location>
        <begin position="31"/>
        <end position="45"/>
    </location>
</feature>
<evidence type="ECO:0000256" key="7">
    <source>
        <dbReference type="ARBA" id="ARBA00023237"/>
    </source>
</evidence>
<dbReference type="InterPro" id="IPR036942">
    <property type="entry name" value="Beta-barrel_TonB_sf"/>
</dbReference>
<dbReference type="EMBL" id="CP031357">
    <property type="protein sequence ID" value="AXK41574.1"/>
    <property type="molecule type" value="Genomic_DNA"/>
</dbReference>
<evidence type="ECO:0000256" key="3">
    <source>
        <dbReference type="ARBA" id="ARBA00022452"/>
    </source>
</evidence>
<dbReference type="Pfam" id="PF07715">
    <property type="entry name" value="Plug"/>
    <property type="match status" value="1"/>
</dbReference>
<keyword evidence="10" id="KW-0175">Coiled coil</keyword>
<protein>
    <submittedName>
        <fullName evidence="15">TonB-dependent receptor</fullName>
    </submittedName>
</protein>
<evidence type="ECO:0000256" key="10">
    <source>
        <dbReference type="SAM" id="Coils"/>
    </source>
</evidence>
<feature type="region of interest" description="Disordered" evidence="11">
    <location>
        <begin position="316"/>
        <end position="346"/>
    </location>
</feature>
<evidence type="ECO:0000259" key="13">
    <source>
        <dbReference type="Pfam" id="PF00593"/>
    </source>
</evidence>
<proteinExistence type="inferred from homology"/>
<keyword evidence="3 8" id="KW-1134">Transmembrane beta strand</keyword>
<dbReference type="GO" id="GO:0009279">
    <property type="term" value="C:cell outer membrane"/>
    <property type="evidence" value="ECO:0007669"/>
    <property type="project" value="UniProtKB-SubCell"/>
</dbReference>
<keyword evidence="2 8" id="KW-0813">Transport</keyword>
<dbReference type="OrthoDB" id="9795928at2"/>
<dbReference type="RefSeq" id="WP_115415761.1">
    <property type="nucleotide sequence ID" value="NZ_CP031357.1"/>
</dbReference>
<evidence type="ECO:0000256" key="1">
    <source>
        <dbReference type="ARBA" id="ARBA00004571"/>
    </source>
</evidence>